<dbReference type="Pfam" id="PF13751">
    <property type="entry name" value="DDE_Tnp_1_6"/>
    <property type="match status" value="1"/>
</dbReference>
<dbReference type="PATRIC" id="fig|2209.48.peg.1861"/>
<evidence type="ECO:0000313" key="5">
    <source>
        <dbReference type="Proteomes" id="UP000034733"/>
    </source>
</evidence>
<dbReference type="PANTHER" id="PTHR33408">
    <property type="entry name" value="TRANSPOSASE"/>
    <property type="match status" value="1"/>
</dbReference>
<comment type="caution">
    <text evidence="3">The sequence shown here is derived from an EMBL/GenBank/DDBJ whole genome shotgun (WGS) entry which is preliminary data.</text>
</comment>
<dbReference type="EMBL" id="JJQA01000098">
    <property type="protein sequence ID" value="KKH14641.1"/>
    <property type="molecule type" value="Genomic_DNA"/>
</dbReference>
<evidence type="ECO:0000313" key="3">
    <source>
        <dbReference type="EMBL" id="KKH23280.1"/>
    </source>
</evidence>
<sequence>MLKNACTESGKRTITRDPREHLMEDMRAKLNTEKGTEKYQKRMSTVEPVFGQMKQDRGFREFLLRGIRKTGIEFVMICTVHNIKKIADFIKRQGKNLKEMLKMIVGGESKGWNKGRIQARMANTLC</sequence>
<gene>
    <name evidence="2" type="ORF">DU44_08810</name>
    <name evidence="3" type="ORF">DU48_00845</name>
</gene>
<dbReference type="PANTHER" id="PTHR33408:SF2">
    <property type="entry name" value="TRANSPOSASE DDE DOMAIN-CONTAINING PROTEIN"/>
    <property type="match status" value="1"/>
</dbReference>
<dbReference type="Proteomes" id="UP000034064">
    <property type="component" value="Unassembled WGS sequence"/>
</dbReference>
<evidence type="ECO:0000259" key="1">
    <source>
        <dbReference type="Pfam" id="PF13751"/>
    </source>
</evidence>
<dbReference type="Proteomes" id="UP000034733">
    <property type="component" value="Unassembled WGS sequence"/>
</dbReference>
<dbReference type="EMBL" id="JJQB01000013">
    <property type="protein sequence ID" value="KKH23280.1"/>
    <property type="molecule type" value="Genomic_DNA"/>
</dbReference>
<reference evidence="4 5" key="1">
    <citation type="journal article" date="2015" name="ISME J.">
        <title>Genomic and phenotypic differentiation among Methanosarcina mazei populations from Columbia River sediment.</title>
        <authorList>
            <person name="Youngblut N.D."/>
            <person name="Wirth J.S."/>
            <person name="Henriksen J.R."/>
            <person name="Smith M."/>
            <person name="Simon H."/>
            <person name="Metcalf W.W."/>
            <person name="Whitaker R.J."/>
        </authorList>
    </citation>
    <scope>NUCLEOTIDE SEQUENCE [LARGE SCALE GENOMIC DNA]</scope>
    <source>
        <strain evidence="2 4">1.F.A.1A.3</strain>
        <strain evidence="3 5">1.F.A.1B.3</strain>
    </source>
</reference>
<organism evidence="3 5">
    <name type="scientific">Methanosarcina mazei</name>
    <name type="common">Methanosarcina frisia</name>
    <dbReference type="NCBI Taxonomy" id="2209"/>
    <lineage>
        <taxon>Archaea</taxon>
        <taxon>Methanobacteriati</taxon>
        <taxon>Methanobacteriota</taxon>
        <taxon>Stenosarchaea group</taxon>
        <taxon>Methanomicrobia</taxon>
        <taxon>Methanosarcinales</taxon>
        <taxon>Methanosarcinaceae</taxon>
        <taxon>Methanosarcina</taxon>
    </lineage>
</organism>
<accession>A0A0F8M414</accession>
<evidence type="ECO:0000313" key="4">
    <source>
        <dbReference type="Proteomes" id="UP000034064"/>
    </source>
</evidence>
<dbReference type="InterPro" id="IPR025668">
    <property type="entry name" value="Tnp_DDE_dom"/>
</dbReference>
<dbReference type="AlphaFoldDB" id="A0A0F8M414"/>
<proteinExistence type="predicted"/>
<protein>
    <recommendedName>
        <fullName evidence="1">Transposase DDE domain-containing protein</fullName>
    </recommendedName>
</protein>
<evidence type="ECO:0000313" key="2">
    <source>
        <dbReference type="EMBL" id="KKH14641.1"/>
    </source>
</evidence>
<feature type="domain" description="Transposase DDE" evidence="1">
    <location>
        <begin position="2"/>
        <end position="86"/>
    </location>
</feature>
<name>A0A0F8M414_METMZ</name>